<gene>
    <name evidence="1" type="ORF">QFI66_006715</name>
</gene>
<evidence type="ECO:0000313" key="1">
    <source>
        <dbReference type="EMBL" id="MEK0247809.1"/>
    </source>
</evidence>
<dbReference type="Proteomes" id="UP001334005">
    <property type="component" value="Unassembled WGS sequence"/>
</dbReference>
<evidence type="ECO:0000313" key="2">
    <source>
        <dbReference type="Proteomes" id="UP001334005"/>
    </source>
</evidence>
<sequence>MSAPLNGAGYLRPPVRSGTKEEVLARCFEAIANNDYQTPSMEERLQQRYEKDVWYDNLEASMRPGFVPVGPMLPTGEDERFKLYRTRYGAISNE</sequence>
<dbReference type="EMBL" id="JARXNH020000050">
    <property type="protein sequence ID" value="MEK0247809.1"/>
    <property type="molecule type" value="Genomic_DNA"/>
</dbReference>
<comment type="caution">
    <text evidence="1">The sequence shown here is derived from an EMBL/GenBank/DDBJ whole genome shotgun (WGS) entry which is preliminary data.</text>
</comment>
<accession>A0ABU8Z2K7</accession>
<name>A0ABU8Z2K7_9ENTR</name>
<organism evidence="1 2">
    <name type="scientific">Raoultella scottii</name>
    <dbReference type="NCBI Taxonomy" id="3040937"/>
    <lineage>
        <taxon>Bacteria</taxon>
        <taxon>Pseudomonadati</taxon>
        <taxon>Pseudomonadota</taxon>
        <taxon>Gammaproteobacteria</taxon>
        <taxon>Enterobacterales</taxon>
        <taxon>Enterobacteriaceae</taxon>
        <taxon>Klebsiella/Raoultella group</taxon>
        <taxon>Raoultella</taxon>
    </lineage>
</organism>
<keyword evidence="2" id="KW-1185">Reference proteome</keyword>
<proteinExistence type="predicted"/>
<protein>
    <submittedName>
        <fullName evidence="1">Uncharacterized protein</fullName>
    </submittedName>
</protein>
<reference evidence="1 2" key="1">
    <citation type="submission" date="2024-03" db="EMBL/GenBank/DDBJ databases">
        <title>Two novel Raoultella species associated with bleeding cankers of broadleaf hosts, Raoultella scottia sp. nov. and Raoultella lignicola sp. nov.</title>
        <authorList>
            <person name="Brady C.L."/>
        </authorList>
    </citation>
    <scope>NUCLEOTIDE SEQUENCE [LARGE SCALE GENOMIC DNA]</scope>
    <source>
        <strain evidence="1 2">BAC 10a-01-01</strain>
    </source>
</reference>
<dbReference type="RefSeq" id="WP_331834196.1">
    <property type="nucleotide sequence ID" value="NZ_JARXNH020000050.1"/>
</dbReference>